<evidence type="ECO:0000256" key="3">
    <source>
        <dbReference type="ARBA" id="ARBA00022454"/>
    </source>
</evidence>
<dbReference type="InterPro" id="IPR036570">
    <property type="entry name" value="HORMA_dom_sf"/>
</dbReference>
<sequence>MGSSDTRKGSILLVRKLYTLMQNLGPLPDDVYLNMKLSYYDDVTPHEYQPPGFKEGDSDGLVFETEPVHLTMGEVVTPFHVLKVDVTTERERLEQIDGKEVLCDVEKNTLQMEQKQKTFINKVMPIIQNYSAVKMDNSDNQIDIKTSVQVSCQEQKIYKETKDNSLCCQKAENEECSTARKHKTKENELKSPFTLPVSQEASIPKRRKFSEPKERY</sequence>
<keyword evidence="9" id="KW-1185">Reference proteome</keyword>
<evidence type="ECO:0000256" key="1">
    <source>
        <dbReference type="ARBA" id="ARBA00004123"/>
    </source>
</evidence>
<evidence type="ECO:0000256" key="5">
    <source>
        <dbReference type="ARBA" id="ARBA00023254"/>
    </source>
</evidence>
<dbReference type="PANTHER" id="PTHR48225:SF7">
    <property type="entry name" value="MEIOSIS-SPECIFIC PROTEIN HOP1"/>
    <property type="match status" value="1"/>
</dbReference>
<feature type="domain" description="HORMA" evidence="7">
    <location>
        <begin position="1"/>
        <end position="86"/>
    </location>
</feature>
<dbReference type="GO" id="GO:0005694">
    <property type="term" value="C:chromosome"/>
    <property type="evidence" value="ECO:0007669"/>
    <property type="project" value="UniProtKB-SubCell"/>
</dbReference>
<dbReference type="Gene3D" id="3.30.900.10">
    <property type="entry name" value="HORMA domain"/>
    <property type="match status" value="1"/>
</dbReference>
<dbReference type="PROSITE" id="PS50815">
    <property type="entry name" value="HORMA"/>
    <property type="match status" value="1"/>
</dbReference>
<reference evidence="8 9" key="1">
    <citation type="submission" date="2019-04" db="EMBL/GenBank/DDBJ databases">
        <authorList>
            <consortium name="Wellcome Sanger Institute Data Sharing"/>
        </authorList>
    </citation>
    <scope>NUCLEOTIDE SEQUENCE [LARGE SCALE GENOMIC DNA]</scope>
</reference>
<dbReference type="Ensembl" id="ENSSFOT00015018689.2">
    <property type="protein sequence ID" value="ENSSFOP00015018477.2"/>
    <property type="gene ID" value="ENSSFOG00015011878.2"/>
</dbReference>
<evidence type="ECO:0000256" key="6">
    <source>
        <dbReference type="SAM" id="MobiDB-lite"/>
    </source>
</evidence>
<evidence type="ECO:0000313" key="9">
    <source>
        <dbReference type="Proteomes" id="UP000694397"/>
    </source>
</evidence>
<comment type="subcellular location">
    <subcellularLocation>
        <location evidence="2">Chromosome</location>
    </subcellularLocation>
    <subcellularLocation>
        <location evidence="1">Nucleus</location>
    </subcellularLocation>
</comment>
<dbReference type="SUPFAM" id="SSF56019">
    <property type="entry name" value="The spindle assembly checkpoint protein mad2"/>
    <property type="match status" value="1"/>
</dbReference>
<organism evidence="8 9">
    <name type="scientific">Scleropages formosus</name>
    <name type="common">Asian bonytongue</name>
    <name type="synonym">Osteoglossum formosum</name>
    <dbReference type="NCBI Taxonomy" id="113540"/>
    <lineage>
        <taxon>Eukaryota</taxon>
        <taxon>Metazoa</taxon>
        <taxon>Chordata</taxon>
        <taxon>Craniata</taxon>
        <taxon>Vertebrata</taxon>
        <taxon>Euteleostomi</taxon>
        <taxon>Actinopterygii</taxon>
        <taxon>Neopterygii</taxon>
        <taxon>Teleostei</taxon>
        <taxon>Osteoglossocephala</taxon>
        <taxon>Osteoglossomorpha</taxon>
        <taxon>Osteoglossiformes</taxon>
        <taxon>Osteoglossidae</taxon>
        <taxon>Scleropages</taxon>
    </lineage>
</organism>
<evidence type="ECO:0000256" key="4">
    <source>
        <dbReference type="ARBA" id="ARBA00023242"/>
    </source>
</evidence>
<reference evidence="8" key="3">
    <citation type="submission" date="2025-09" db="UniProtKB">
        <authorList>
            <consortium name="Ensembl"/>
        </authorList>
    </citation>
    <scope>IDENTIFICATION</scope>
</reference>
<dbReference type="Pfam" id="PF02301">
    <property type="entry name" value="HORMA"/>
    <property type="match status" value="1"/>
</dbReference>
<dbReference type="PANTHER" id="PTHR48225">
    <property type="entry name" value="HORMA DOMAIN-CONTAINING PROTEIN 1"/>
    <property type="match status" value="1"/>
</dbReference>
<evidence type="ECO:0000256" key="2">
    <source>
        <dbReference type="ARBA" id="ARBA00004286"/>
    </source>
</evidence>
<dbReference type="GO" id="GO:0005634">
    <property type="term" value="C:nucleus"/>
    <property type="evidence" value="ECO:0007669"/>
    <property type="project" value="UniProtKB-SubCell"/>
</dbReference>
<protein>
    <submittedName>
        <fullName evidence="8">HORMA domain containing 1</fullName>
    </submittedName>
</protein>
<keyword evidence="5" id="KW-0469">Meiosis</keyword>
<proteinExistence type="predicted"/>
<dbReference type="GeneTree" id="ENSGT00390000018130"/>
<dbReference type="AlphaFoldDB" id="A0A8C9RKD2"/>
<reference evidence="8" key="2">
    <citation type="submission" date="2025-08" db="UniProtKB">
        <authorList>
            <consortium name="Ensembl"/>
        </authorList>
    </citation>
    <scope>IDENTIFICATION</scope>
</reference>
<name>A0A8C9RKD2_SCLFO</name>
<dbReference type="InterPro" id="IPR051294">
    <property type="entry name" value="HORMA_MeioticProgression"/>
</dbReference>
<accession>A0A8C9RKD2</accession>
<dbReference type="Proteomes" id="UP000694397">
    <property type="component" value="Chromosome 18"/>
</dbReference>
<keyword evidence="4" id="KW-0539">Nucleus</keyword>
<evidence type="ECO:0000259" key="7">
    <source>
        <dbReference type="PROSITE" id="PS50815"/>
    </source>
</evidence>
<dbReference type="OrthoDB" id="1928087at2759"/>
<evidence type="ECO:0000313" key="8">
    <source>
        <dbReference type="Ensembl" id="ENSSFOP00015018477.2"/>
    </source>
</evidence>
<feature type="region of interest" description="Disordered" evidence="6">
    <location>
        <begin position="177"/>
        <end position="216"/>
    </location>
</feature>
<keyword evidence="3" id="KW-0158">Chromosome</keyword>
<dbReference type="InterPro" id="IPR003511">
    <property type="entry name" value="HORMA_dom"/>
</dbReference>
<dbReference type="GO" id="GO:0051321">
    <property type="term" value="P:meiotic cell cycle"/>
    <property type="evidence" value="ECO:0007669"/>
    <property type="project" value="UniProtKB-KW"/>
</dbReference>